<dbReference type="AlphaFoldDB" id="A0AAJ8LL31"/>
<dbReference type="GeneID" id="43588125"/>
<reference evidence="2" key="2">
    <citation type="submission" date="2024-01" db="EMBL/GenBank/DDBJ databases">
        <title>Comparative genomics of Cryptococcus and Kwoniella reveals pathogenesis evolution and contrasting modes of karyotype evolution via chromosome fusion or intercentromeric recombination.</title>
        <authorList>
            <person name="Coelho M.A."/>
            <person name="David-Palma M."/>
            <person name="Shea T."/>
            <person name="Bowers K."/>
            <person name="McGinley-Smith S."/>
            <person name="Mohammad A.W."/>
            <person name="Gnirke A."/>
            <person name="Yurkov A.M."/>
            <person name="Nowrousian M."/>
            <person name="Sun S."/>
            <person name="Cuomo C.A."/>
            <person name="Heitman J."/>
        </authorList>
    </citation>
    <scope>NUCLEOTIDE SEQUENCE</scope>
    <source>
        <strain evidence="2">CBS 12478</strain>
    </source>
</reference>
<protein>
    <submittedName>
        <fullName evidence="2">Uncharacterized protein</fullName>
    </submittedName>
</protein>
<feature type="compositionally biased region" description="Low complexity" evidence="1">
    <location>
        <begin position="129"/>
        <end position="151"/>
    </location>
</feature>
<gene>
    <name evidence="2" type="ORF">CI109_104268</name>
</gene>
<accession>A0AAJ8LL31</accession>
<feature type="region of interest" description="Disordered" evidence="1">
    <location>
        <begin position="193"/>
        <end position="242"/>
    </location>
</feature>
<sequence>MQELPTALNKQRMIMGPPPHPTPPSTALVIRDRPTGPATPSSPINTAIRPSTPMVKQERGATPHTPTSQRPSTLPPTPSSRSPVRAKSLDPSPRRRRSSATPSPATSRISHSAAFKAKLAELSRRTRARSTTVTPSPRRRATTAALATSAPIRGTDEVSHVVSPTSSRYGNVETDEDVFWTGSGVAAGRSVEHAIEVDSPPSSPTPSRRGDHTSEESSALVPFRGARQASSTPGPELPFRRGSTELSTASLRSEYTPFIRASVFDTSDPRYGRRYNRGEASGRNIKDGQACSTLPLLPRIAPFAAELANALKQCAEVASLFEFKAVSPDGIVIIDDDNHEALVNFKYLIDRLFNDDDGHDGRIPLVDAVHSDLAGSNIHLPMDALDNLILFLRKAITQVLSAHHADYPTAVPSSSSGKTSLAFRQSDWYARHKTWAEFEITDVKNQIDQEMALEVLGSMIAIWSSERMKYISENLIRKFGNVTPSLIRKWIAVIGDVCSCEIKMAWGS</sequence>
<organism evidence="2 3">
    <name type="scientific">Kwoniella shandongensis</name>
    <dbReference type="NCBI Taxonomy" id="1734106"/>
    <lineage>
        <taxon>Eukaryota</taxon>
        <taxon>Fungi</taxon>
        <taxon>Dikarya</taxon>
        <taxon>Basidiomycota</taxon>
        <taxon>Agaricomycotina</taxon>
        <taxon>Tremellomycetes</taxon>
        <taxon>Tremellales</taxon>
        <taxon>Cryptococcaceae</taxon>
        <taxon>Kwoniella</taxon>
    </lineage>
</organism>
<evidence type="ECO:0000313" key="3">
    <source>
        <dbReference type="Proteomes" id="UP000322225"/>
    </source>
</evidence>
<feature type="compositionally biased region" description="Polar residues" evidence="1">
    <location>
        <begin position="38"/>
        <end position="49"/>
    </location>
</feature>
<dbReference type="EMBL" id="CP144057">
    <property type="protein sequence ID" value="WWD19804.1"/>
    <property type="molecule type" value="Genomic_DNA"/>
</dbReference>
<feature type="compositionally biased region" description="Low complexity" evidence="1">
    <location>
        <begin position="99"/>
        <end position="108"/>
    </location>
</feature>
<reference evidence="2" key="1">
    <citation type="submission" date="2017-08" db="EMBL/GenBank/DDBJ databases">
        <authorList>
            <person name="Cuomo C."/>
            <person name="Billmyre B."/>
            <person name="Heitman J."/>
        </authorList>
    </citation>
    <scope>NUCLEOTIDE SEQUENCE</scope>
    <source>
        <strain evidence="2">CBS 12478</strain>
    </source>
</reference>
<name>A0AAJ8LL31_9TREE</name>
<dbReference type="RefSeq" id="XP_031861596.2">
    <property type="nucleotide sequence ID" value="XM_032003994.2"/>
</dbReference>
<evidence type="ECO:0000313" key="2">
    <source>
        <dbReference type="EMBL" id="WWD19804.1"/>
    </source>
</evidence>
<proteinExistence type="predicted"/>
<feature type="region of interest" description="Disordered" evidence="1">
    <location>
        <begin position="1"/>
        <end position="152"/>
    </location>
</feature>
<evidence type="ECO:0000256" key="1">
    <source>
        <dbReference type="SAM" id="MobiDB-lite"/>
    </source>
</evidence>
<dbReference type="KEGG" id="ksn:43588125"/>
<keyword evidence="3" id="KW-1185">Reference proteome</keyword>
<dbReference type="Proteomes" id="UP000322225">
    <property type="component" value="Chromosome 7"/>
</dbReference>